<dbReference type="Pfam" id="PF01408">
    <property type="entry name" value="GFO_IDH_MocA"/>
    <property type="match status" value="1"/>
</dbReference>
<dbReference type="PATRIC" id="fig|443610.3.peg.1380"/>
<dbReference type="GO" id="GO:0000166">
    <property type="term" value="F:nucleotide binding"/>
    <property type="evidence" value="ECO:0007669"/>
    <property type="project" value="InterPro"/>
</dbReference>
<dbReference type="GO" id="GO:0016491">
    <property type="term" value="F:oxidoreductase activity"/>
    <property type="evidence" value="ECO:0007669"/>
    <property type="project" value="UniProtKB-KW"/>
</dbReference>
<dbReference type="EMBL" id="JZEX01000128">
    <property type="protein sequence ID" value="KKB10895.1"/>
    <property type="molecule type" value="Genomic_DNA"/>
</dbReference>
<dbReference type="AlphaFoldDB" id="A0A0F5FQN6"/>
<feature type="domain" description="GFO/IDH/MocA-like oxidoreductase" evidence="3">
    <location>
        <begin position="129"/>
        <end position="270"/>
    </location>
</feature>
<evidence type="ECO:0000256" key="1">
    <source>
        <dbReference type="ARBA" id="ARBA00023002"/>
    </source>
</evidence>
<dbReference type="Gene3D" id="3.30.360.10">
    <property type="entry name" value="Dihydrodipicolinate Reductase, domain 2"/>
    <property type="match status" value="1"/>
</dbReference>
<proteinExistence type="predicted"/>
<evidence type="ECO:0000259" key="3">
    <source>
        <dbReference type="Pfam" id="PF22725"/>
    </source>
</evidence>
<accession>A0A0F5FQN6</accession>
<dbReference type="InterPro" id="IPR000683">
    <property type="entry name" value="Gfo/Idh/MocA-like_OxRdtase_N"/>
</dbReference>
<sequence>MRLLILGTGGMANTHAKHFSAIEGVTIVGGVDVDPGRVEAFNTAHDIPNGFGSLDAALAWGEFDAVANVTPDSVHHPTTIAAIAAGKHVFCEKPLATDHAKALEMTEAAERAGVVAMVNLTYRNVAQLQKAREIVQSGKVGKVRHFEASYLQSWLVSKAWGDWRTESQWLWRLSKKHGSNGVLGDIGVHILDFAVYGAGSDIDKVFCRLETFDKAEGNKIGEYDLDANDSFAMTAQLDNGALGVVHATRWATGHFNELRLRVYGEKGSLEVQHRHDWSKLFTCLGDDVETGTWSEIEVEPVPTNYQRFFEAVKGGNTLEPSFRHATNLQKVLDLATLTDRDRREHLVSA</sequence>
<evidence type="ECO:0000313" key="5">
    <source>
        <dbReference type="Proteomes" id="UP000033632"/>
    </source>
</evidence>
<reference evidence="4 5" key="1">
    <citation type="submission" date="2015-03" db="EMBL/GenBank/DDBJ databases">
        <authorList>
            <person name="Hassan Y.I."/>
            <person name="Lepp D."/>
            <person name="Li X.-Z."/>
            <person name="Zhou T."/>
        </authorList>
    </citation>
    <scope>NUCLEOTIDE SEQUENCE [LARGE SCALE GENOMIC DNA]</scope>
    <source>
        <strain evidence="4 5">BD-c194</strain>
    </source>
</reference>
<comment type="caution">
    <text evidence="4">The sequence shown here is derived from an EMBL/GenBank/DDBJ whole genome shotgun (WGS) entry which is preliminary data.</text>
</comment>
<dbReference type="Gene3D" id="3.40.50.720">
    <property type="entry name" value="NAD(P)-binding Rossmann-like Domain"/>
    <property type="match status" value="1"/>
</dbReference>
<keyword evidence="1" id="KW-0560">Oxidoreductase</keyword>
<gene>
    <name evidence="4" type="ORF">VE25_15520</name>
</gene>
<feature type="domain" description="Gfo/Idh/MocA-like oxidoreductase N-terminal" evidence="2">
    <location>
        <begin position="2"/>
        <end position="119"/>
    </location>
</feature>
<evidence type="ECO:0000313" key="4">
    <source>
        <dbReference type="EMBL" id="KKB10895.1"/>
    </source>
</evidence>
<dbReference type="OrthoDB" id="9792935at2"/>
<protein>
    <submittedName>
        <fullName evidence="4">Oxidoreductase</fullName>
    </submittedName>
</protein>
<dbReference type="PANTHER" id="PTHR43818:SF11">
    <property type="entry name" value="BCDNA.GH03377"/>
    <property type="match status" value="1"/>
</dbReference>
<dbReference type="STRING" id="443610.VE25_15520"/>
<dbReference type="InterPro" id="IPR036291">
    <property type="entry name" value="NAD(P)-bd_dom_sf"/>
</dbReference>
<dbReference type="SUPFAM" id="SSF51735">
    <property type="entry name" value="NAD(P)-binding Rossmann-fold domains"/>
    <property type="match status" value="1"/>
</dbReference>
<organism evidence="4 5">
    <name type="scientific">Devosia geojensis</name>
    <dbReference type="NCBI Taxonomy" id="443610"/>
    <lineage>
        <taxon>Bacteria</taxon>
        <taxon>Pseudomonadati</taxon>
        <taxon>Pseudomonadota</taxon>
        <taxon>Alphaproteobacteria</taxon>
        <taxon>Hyphomicrobiales</taxon>
        <taxon>Devosiaceae</taxon>
        <taxon>Devosia</taxon>
    </lineage>
</organism>
<dbReference type="InterPro" id="IPR055170">
    <property type="entry name" value="GFO_IDH_MocA-like_dom"/>
</dbReference>
<dbReference type="InterPro" id="IPR050463">
    <property type="entry name" value="Gfo/Idh/MocA_oxidrdct_glycsds"/>
</dbReference>
<dbReference type="Pfam" id="PF22725">
    <property type="entry name" value="GFO_IDH_MocA_C3"/>
    <property type="match status" value="1"/>
</dbReference>
<dbReference type="PANTHER" id="PTHR43818">
    <property type="entry name" value="BCDNA.GH03377"/>
    <property type="match status" value="1"/>
</dbReference>
<name>A0A0F5FQN6_9HYPH</name>
<dbReference type="RefSeq" id="WP_046109561.1">
    <property type="nucleotide sequence ID" value="NZ_JZEX01000128.1"/>
</dbReference>
<dbReference type="Proteomes" id="UP000033632">
    <property type="component" value="Unassembled WGS sequence"/>
</dbReference>
<evidence type="ECO:0000259" key="2">
    <source>
        <dbReference type="Pfam" id="PF01408"/>
    </source>
</evidence>
<keyword evidence="5" id="KW-1185">Reference proteome</keyword>
<dbReference type="SUPFAM" id="SSF55347">
    <property type="entry name" value="Glyceraldehyde-3-phosphate dehydrogenase-like, C-terminal domain"/>
    <property type="match status" value="1"/>
</dbReference>